<evidence type="ECO:0008006" key="7">
    <source>
        <dbReference type="Google" id="ProtNLM"/>
    </source>
</evidence>
<dbReference type="Proteomes" id="UP000292340">
    <property type="component" value="Unassembled WGS sequence"/>
</dbReference>
<name>A0AB37W5Z1_9PLEO</name>
<dbReference type="EMBL" id="PDXB01000034">
    <property type="protein sequence ID" value="RYN20931.1"/>
    <property type="molecule type" value="Genomic_DNA"/>
</dbReference>
<proteinExistence type="predicted"/>
<reference evidence="3" key="1">
    <citation type="submission" date="2017-10" db="EMBL/GenBank/DDBJ databases">
        <authorList>
            <person name="Armitage A.D."/>
            <person name="Barbara D.J."/>
            <person name="Woodhall J.W."/>
            <person name="Sreenivasaprasad S."/>
            <person name="Lane C.R."/>
            <person name="Clarkson J.P."/>
            <person name="Harrison R.J."/>
        </authorList>
    </citation>
    <scope>NUCLEOTIDE SEQUENCE</scope>
    <source>
        <strain evidence="3">FERA 1164</strain>
        <strain evidence="4">FERA 635</strain>
    </source>
</reference>
<keyword evidence="1" id="KW-0175">Coiled coil</keyword>
<feature type="region of interest" description="Disordered" evidence="2">
    <location>
        <begin position="1"/>
        <end position="80"/>
    </location>
</feature>
<protein>
    <recommendedName>
        <fullName evidence="7">BZIP domain-containing protein</fullName>
    </recommendedName>
</protein>
<organism evidence="3 5">
    <name type="scientific">Alternaria tenuissima</name>
    <dbReference type="NCBI Taxonomy" id="119927"/>
    <lineage>
        <taxon>Eukaryota</taxon>
        <taxon>Fungi</taxon>
        <taxon>Dikarya</taxon>
        <taxon>Ascomycota</taxon>
        <taxon>Pezizomycotina</taxon>
        <taxon>Dothideomycetes</taxon>
        <taxon>Pleosporomycetidae</taxon>
        <taxon>Pleosporales</taxon>
        <taxon>Pleosporineae</taxon>
        <taxon>Pleosporaceae</taxon>
        <taxon>Alternaria</taxon>
        <taxon>Alternaria sect. Alternaria</taxon>
        <taxon>Alternaria alternata complex</taxon>
    </lineage>
</organism>
<dbReference type="Proteomes" id="UP000293195">
    <property type="component" value="Unassembled WGS sequence"/>
</dbReference>
<evidence type="ECO:0000313" key="5">
    <source>
        <dbReference type="Proteomes" id="UP000292340"/>
    </source>
</evidence>
<evidence type="ECO:0000256" key="2">
    <source>
        <dbReference type="SAM" id="MobiDB-lite"/>
    </source>
</evidence>
<comment type="caution">
    <text evidence="3">The sequence shown here is derived from an EMBL/GenBank/DDBJ whole genome shotgun (WGS) entry which is preliminary data.</text>
</comment>
<evidence type="ECO:0000313" key="4">
    <source>
        <dbReference type="EMBL" id="RYN97233.1"/>
    </source>
</evidence>
<dbReference type="AlphaFoldDB" id="A0AB37W5Z1"/>
<reference evidence="3 6" key="2">
    <citation type="journal article" date="2019" name="bioRxiv">
        <title>Genomics, evolutionary history and diagnostics of the Alternaria alternata species group including apple and Asian pear pathotypes.</title>
        <authorList>
            <person name="Armitage A.D."/>
            <person name="Cockerton H.M."/>
            <person name="Sreenivasaprasad S."/>
            <person name="Woodhall J.W."/>
            <person name="Lane C.R."/>
            <person name="Harrison R.J."/>
            <person name="Clarkson J.P."/>
        </authorList>
    </citation>
    <scope>NUCLEOTIDE SEQUENCE</scope>
    <source>
        <strain evidence="3">FERA 1164</strain>
        <strain evidence="6">FERA 635</strain>
    </source>
</reference>
<keyword evidence="6" id="KW-1185">Reference proteome</keyword>
<feature type="compositionally biased region" description="Basic and acidic residues" evidence="2">
    <location>
        <begin position="11"/>
        <end position="31"/>
    </location>
</feature>
<accession>A0AB37W5Z1</accession>
<gene>
    <name evidence="3" type="ORF">AA0115_g9940</name>
    <name evidence="4" type="ORF">AA0119_g7604</name>
</gene>
<evidence type="ECO:0000313" key="3">
    <source>
        <dbReference type="EMBL" id="RYN20931.1"/>
    </source>
</evidence>
<dbReference type="EMBL" id="PDXF01000030">
    <property type="protein sequence ID" value="RYN97233.1"/>
    <property type="molecule type" value="Genomic_DNA"/>
</dbReference>
<evidence type="ECO:0000256" key="1">
    <source>
        <dbReference type="SAM" id="Coils"/>
    </source>
</evidence>
<sequence length="171" mass="19557">MSPPLQYGVTVKREEHGEHNVRVKQEERPEEPTPTLALKVEHANHATIVPQETNRKNRNKKALKSARSDPAGGFSTKKQRRALHVTYLEKKMARLRQELLRKAREKEQFEAALNEKFEEVKADNGMQVGKLENKLEQEKAKTEEAHRLLRESVKLVAHMTSLLKGQGGSVH</sequence>
<evidence type="ECO:0000313" key="6">
    <source>
        <dbReference type="Proteomes" id="UP000293195"/>
    </source>
</evidence>
<feature type="coiled-coil region" evidence="1">
    <location>
        <begin position="85"/>
        <end position="152"/>
    </location>
</feature>